<accession>A0A939LRG6</accession>
<feature type="transmembrane region" description="Helical" evidence="1">
    <location>
        <begin position="387"/>
        <end position="408"/>
    </location>
</feature>
<feature type="transmembrane region" description="Helical" evidence="1">
    <location>
        <begin position="420"/>
        <end position="441"/>
    </location>
</feature>
<evidence type="ECO:0000313" key="3">
    <source>
        <dbReference type="Proteomes" id="UP000664209"/>
    </source>
</evidence>
<feature type="transmembrane region" description="Helical" evidence="1">
    <location>
        <begin position="135"/>
        <end position="157"/>
    </location>
</feature>
<feature type="transmembrane region" description="Helical" evidence="1">
    <location>
        <begin position="492"/>
        <end position="514"/>
    </location>
</feature>
<organism evidence="2 3">
    <name type="scientific">Actinotalea soli</name>
    <dbReference type="NCBI Taxonomy" id="2819234"/>
    <lineage>
        <taxon>Bacteria</taxon>
        <taxon>Bacillati</taxon>
        <taxon>Actinomycetota</taxon>
        <taxon>Actinomycetes</taxon>
        <taxon>Micrococcales</taxon>
        <taxon>Cellulomonadaceae</taxon>
        <taxon>Actinotalea</taxon>
    </lineage>
</organism>
<sequence length="533" mass="53965">MVATLLRLRLRLLLHTLRREGWRIVLLVVGLLWALASSPSVLGGMVWLSRQPVEVVHDVLVLVGTVLVLGWAVVPLLVPGLDDSLDIGRFATFGLRARRLVPGLLVAALLGVPTLVTFLGSAAPALAWLGPGRELGVLPAVLALALAPVAGLTCVLASRLSTGLAARVLGSRRSREISAVGGVLVAGFAVPVVVGVAALGLEGALERVPAVAAVLGWTPLGAVWAAPAALADGEVLGALGRVVVAVGTVVLAARAWAVLLDRALVSPPARGGQSRRRRDVVLGREGLGLPAVARPALAVTRRALRYWTADPRYLSALLGSVAAPLIIVVLAGTVIDAPAAVALSIAPLMGGTIGWGRHNDVAFDGTALWMHVVAGVPGWADRAGRTLATLAWSVPVVVGVAVVGSMVAGRVDLLPASLGAGLGVLCGGLAVSAVASGALIYPVPAAGANPYAAQMGAVGASLVAQLVTSVATLALCVPVLVAFGAAMWWEPAMAWVTLGVGVLGGALVLGAGVAQGGRVYDARSVRLLARLSR</sequence>
<keyword evidence="1" id="KW-0812">Transmembrane</keyword>
<evidence type="ECO:0000256" key="1">
    <source>
        <dbReference type="SAM" id="Phobius"/>
    </source>
</evidence>
<feature type="transmembrane region" description="Helical" evidence="1">
    <location>
        <begin position="207"/>
        <end position="226"/>
    </location>
</feature>
<evidence type="ECO:0000313" key="2">
    <source>
        <dbReference type="EMBL" id="MBO1751700.1"/>
    </source>
</evidence>
<dbReference type="AlphaFoldDB" id="A0A939LRG6"/>
<evidence type="ECO:0008006" key="4">
    <source>
        <dbReference type="Google" id="ProtNLM"/>
    </source>
</evidence>
<feature type="transmembrane region" description="Helical" evidence="1">
    <location>
        <begin position="177"/>
        <end position="201"/>
    </location>
</feature>
<name>A0A939LRG6_9CELL</name>
<feature type="transmembrane region" description="Helical" evidence="1">
    <location>
        <begin position="238"/>
        <end position="259"/>
    </location>
</feature>
<feature type="transmembrane region" description="Helical" evidence="1">
    <location>
        <begin position="462"/>
        <end position="486"/>
    </location>
</feature>
<keyword evidence="3" id="KW-1185">Reference proteome</keyword>
<keyword evidence="1" id="KW-0472">Membrane</keyword>
<gene>
    <name evidence="2" type="ORF">J4G33_07780</name>
</gene>
<keyword evidence="1" id="KW-1133">Transmembrane helix</keyword>
<dbReference type="EMBL" id="JAGEMK010000003">
    <property type="protein sequence ID" value="MBO1751700.1"/>
    <property type="molecule type" value="Genomic_DNA"/>
</dbReference>
<comment type="caution">
    <text evidence="2">The sequence shown here is derived from an EMBL/GenBank/DDBJ whole genome shotgun (WGS) entry which is preliminary data.</text>
</comment>
<protein>
    <recommendedName>
        <fullName evidence="4">ABC-2 type transport system permease protein</fullName>
    </recommendedName>
</protein>
<reference evidence="2" key="1">
    <citation type="submission" date="2021-03" db="EMBL/GenBank/DDBJ databases">
        <title>Actinotalea soli sp. nov., isolated from soil.</title>
        <authorList>
            <person name="Ping W."/>
            <person name="Zhang J."/>
        </authorList>
    </citation>
    <scope>NUCLEOTIDE SEQUENCE</scope>
    <source>
        <strain evidence="2">BY-33</strain>
    </source>
</reference>
<feature type="transmembrane region" description="Helical" evidence="1">
    <location>
        <begin position="100"/>
        <end position="129"/>
    </location>
</feature>
<dbReference type="RefSeq" id="WP_208055374.1">
    <property type="nucleotide sequence ID" value="NZ_JAGEMK010000003.1"/>
</dbReference>
<dbReference type="Proteomes" id="UP000664209">
    <property type="component" value="Unassembled WGS sequence"/>
</dbReference>
<feature type="transmembrane region" description="Helical" evidence="1">
    <location>
        <begin position="59"/>
        <end position="79"/>
    </location>
</feature>
<feature type="transmembrane region" description="Helical" evidence="1">
    <location>
        <begin position="313"/>
        <end position="332"/>
    </location>
</feature>
<proteinExistence type="predicted"/>